<reference evidence="1 2" key="1">
    <citation type="submission" date="2017-04" db="EMBL/GenBank/DDBJ databases">
        <title>Draft genome sequence of Marssonina coronaria NL1: causal agent of apple blotch.</title>
        <authorList>
            <person name="Cheng Q."/>
        </authorList>
    </citation>
    <scope>NUCLEOTIDE SEQUENCE [LARGE SCALE GENOMIC DNA]</scope>
    <source>
        <strain evidence="1 2">NL1</strain>
    </source>
</reference>
<sequence>MAHVSAFPDGQGSLGSAEHTLSTRAAFSSRLKTLRNVPDTGRVESDEIKGAVAKFRLHMHDTARNAGKSIIRQEADEPAIAGCSRRCGADTIWHGDHGSLTRDSDSRGHNLRACDDGTLEFSRLTVASEM</sequence>
<proteinExistence type="predicted"/>
<evidence type="ECO:0000313" key="1">
    <source>
        <dbReference type="EMBL" id="OWP05861.1"/>
    </source>
</evidence>
<organism evidence="1 2">
    <name type="scientific">Diplocarpon coronariae</name>
    <dbReference type="NCBI Taxonomy" id="2795749"/>
    <lineage>
        <taxon>Eukaryota</taxon>
        <taxon>Fungi</taxon>
        <taxon>Dikarya</taxon>
        <taxon>Ascomycota</taxon>
        <taxon>Pezizomycotina</taxon>
        <taxon>Leotiomycetes</taxon>
        <taxon>Helotiales</taxon>
        <taxon>Drepanopezizaceae</taxon>
        <taxon>Diplocarpon</taxon>
    </lineage>
</organism>
<dbReference type="AlphaFoldDB" id="A0A218ZCR2"/>
<gene>
    <name evidence="1" type="ORF">B2J93_979</name>
</gene>
<accession>A0A218ZCR2</accession>
<dbReference type="Proteomes" id="UP000242519">
    <property type="component" value="Unassembled WGS sequence"/>
</dbReference>
<comment type="caution">
    <text evidence="1">The sequence shown here is derived from an EMBL/GenBank/DDBJ whole genome shotgun (WGS) entry which is preliminary data.</text>
</comment>
<name>A0A218ZCR2_9HELO</name>
<dbReference type="EMBL" id="MZNU01000060">
    <property type="protein sequence ID" value="OWP05861.1"/>
    <property type="molecule type" value="Genomic_DNA"/>
</dbReference>
<evidence type="ECO:0000313" key="2">
    <source>
        <dbReference type="Proteomes" id="UP000242519"/>
    </source>
</evidence>
<dbReference type="InParanoid" id="A0A218ZCR2"/>
<keyword evidence="2" id="KW-1185">Reference proteome</keyword>
<protein>
    <submittedName>
        <fullName evidence="1">Phosphate acetyltransferase</fullName>
    </submittedName>
</protein>